<sequence>MYMWFELLFMLILILISAQLFSNALEYFGEKIDISTGVTGSIFAAISTALPETTVPILAIIAGTADRQVNEEISVGAILGAPLMLSTLSTFIMAFSVIRKRGVNGYISPEATGFERDMSFFLVAFTLAALAMFLPLEPNYMRILFCIILILLYFIYLLLTFRASKALVEDGHAVITNEPLFIAKLGFKTNLTTILIQLLFGLVLLVLSAKGFIHGIQQAANSLGIPVLLLSLLVIPIATELPEKVNSVIWVRKSQDTLAFGNITGAMVFQGTLLPALGILLTPWEPSRIVLTGILVTYIATAWLRFNISTRGIKIKALFLNGALYLTYLVVVLS</sequence>
<feature type="transmembrane region" description="Helical" evidence="5">
    <location>
        <begin position="259"/>
        <end position="282"/>
    </location>
</feature>
<evidence type="ECO:0000313" key="9">
    <source>
        <dbReference type="Proteomes" id="UP000186808"/>
    </source>
</evidence>
<reference evidence="8 10" key="2">
    <citation type="submission" date="2018-06" db="EMBL/GenBank/DDBJ databases">
        <authorList>
            <consortium name="Pathogen Informatics"/>
            <person name="Doyle S."/>
        </authorList>
    </citation>
    <scope>NUCLEOTIDE SEQUENCE [LARGE SCALE GENOMIC DNA]</scope>
    <source>
        <strain evidence="8 10">NCTC11401</strain>
    </source>
</reference>
<dbReference type="GO" id="GO:0005262">
    <property type="term" value="F:calcium channel activity"/>
    <property type="evidence" value="ECO:0007669"/>
    <property type="project" value="TreeGrafter"/>
</dbReference>
<evidence type="ECO:0000256" key="2">
    <source>
        <dbReference type="ARBA" id="ARBA00022692"/>
    </source>
</evidence>
<evidence type="ECO:0000313" key="7">
    <source>
        <dbReference type="EMBL" id="SIR48802.1"/>
    </source>
</evidence>
<feature type="domain" description="Sodium/calcium exchanger membrane region" evidence="6">
    <location>
        <begin position="195"/>
        <end position="331"/>
    </location>
</feature>
<feature type="transmembrane region" description="Helical" evidence="5">
    <location>
        <begin position="73"/>
        <end position="98"/>
    </location>
</feature>
<dbReference type="Gene3D" id="1.20.1420.30">
    <property type="entry name" value="NCX, central ion-binding region"/>
    <property type="match status" value="2"/>
</dbReference>
<dbReference type="Proteomes" id="UP000254374">
    <property type="component" value="Unassembled WGS sequence"/>
</dbReference>
<evidence type="ECO:0000256" key="4">
    <source>
        <dbReference type="ARBA" id="ARBA00023136"/>
    </source>
</evidence>
<dbReference type="InterPro" id="IPR044880">
    <property type="entry name" value="NCX_ion-bd_dom_sf"/>
</dbReference>
<dbReference type="Proteomes" id="UP000186808">
    <property type="component" value="Unassembled WGS sequence"/>
</dbReference>
<organism evidence="8 10">
    <name type="scientific">Fluoribacter gormanii</name>
    <dbReference type="NCBI Taxonomy" id="464"/>
    <lineage>
        <taxon>Bacteria</taxon>
        <taxon>Pseudomonadati</taxon>
        <taxon>Pseudomonadota</taxon>
        <taxon>Gammaproteobacteria</taxon>
        <taxon>Legionellales</taxon>
        <taxon>Legionellaceae</taxon>
        <taxon>Fluoribacter</taxon>
    </lineage>
</organism>
<dbReference type="GO" id="GO:0008273">
    <property type="term" value="F:calcium, potassium:sodium antiporter activity"/>
    <property type="evidence" value="ECO:0007669"/>
    <property type="project" value="TreeGrafter"/>
</dbReference>
<feature type="transmembrane region" description="Helical" evidence="5">
    <location>
        <begin position="181"/>
        <end position="207"/>
    </location>
</feature>
<protein>
    <submittedName>
        <fullName evidence="7">Cation:H+ antiporter</fullName>
    </submittedName>
    <submittedName>
        <fullName evidence="8">Putative calcium/sodium:proton antiporter</fullName>
    </submittedName>
</protein>
<accession>A0A377GKG3</accession>
<evidence type="ECO:0000256" key="5">
    <source>
        <dbReference type="SAM" id="Phobius"/>
    </source>
</evidence>
<feature type="transmembrane region" description="Helical" evidence="5">
    <location>
        <begin position="312"/>
        <end position="333"/>
    </location>
</feature>
<reference evidence="7 9" key="1">
    <citation type="submission" date="2017-01" db="EMBL/GenBank/DDBJ databases">
        <authorList>
            <person name="Varghese N."/>
            <person name="Submissions S."/>
        </authorList>
    </citation>
    <scope>NUCLEOTIDE SEQUENCE [LARGE SCALE GENOMIC DNA]</scope>
    <source>
        <strain evidence="7 9">ATCC 33342</strain>
    </source>
</reference>
<feature type="domain" description="Sodium/calcium exchanger membrane region" evidence="6">
    <location>
        <begin position="7"/>
        <end position="161"/>
    </location>
</feature>
<dbReference type="STRING" id="464.Lgor_2796"/>
<feature type="transmembrane region" description="Helical" evidence="5">
    <location>
        <begin position="219"/>
        <end position="239"/>
    </location>
</feature>
<dbReference type="EMBL" id="UGGV01000001">
    <property type="protein sequence ID" value="STO24822.1"/>
    <property type="molecule type" value="Genomic_DNA"/>
</dbReference>
<dbReference type="InterPro" id="IPR004837">
    <property type="entry name" value="NaCa_Exmemb"/>
</dbReference>
<comment type="subcellular location">
    <subcellularLocation>
        <location evidence="1">Membrane</location>
        <topology evidence="1">Multi-pass membrane protein</topology>
    </subcellularLocation>
</comment>
<dbReference type="AlphaFoldDB" id="A0A377GKG3"/>
<dbReference type="InterPro" id="IPR004481">
    <property type="entry name" value="K/Na/Ca-exchanger"/>
</dbReference>
<dbReference type="PANTHER" id="PTHR10846">
    <property type="entry name" value="SODIUM/POTASSIUM/CALCIUM EXCHANGER"/>
    <property type="match status" value="1"/>
</dbReference>
<dbReference type="GO" id="GO:0005886">
    <property type="term" value="C:plasma membrane"/>
    <property type="evidence" value="ECO:0007669"/>
    <property type="project" value="TreeGrafter"/>
</dbReference>
<keyword evidence="3 5" id="KW-1133">Transmembrane helix</keyword>
<evidence type="ECO:0000313" key="10">
    <source>
        <dbReference type="Proteomes" id="UP000254374"/>
    </source>
</evidence>
<feature type="transmembrane region" description="Helical" evidence="5">
    <location>
        <begin position="38"/>
        <end position="61"/>
    </location>
</feature>
<dbReference type="Pfam" id="PF01699">
    <property type="entry name" value="Na_Ca_ex"/>
    <property type="match status" value="2"/>
</dbReference>
<feature type="transmembrane region" description="Helical" evidence="5">
    <location>
        <begin position="143"/>
        <end position="161"/>
    </location>
</feature>
<feature type="transmembrane region" description="Helical" evidence="5">
    <location>
        <begin position="118"/>
        <end position="136"/>
    </location>
</feature>
<keyword evidence="9" id="KW-1185">Reference proteome</keyword>
<gene>
    <name evidence="8" type="ORF">NCTC11401_01640</name>
    <name evidence="7" type="ORF">SAMN05421777_11370</name>
</gene>
<evidence type="ECO:0000256" key="1">
    <source>
        <dbReference type="ARBA" id="ARBA00004141"/>
    </source>
</evidence>
<name>A0A377GKG3_9GAMM</name>
<evidence type="ECO:0000313" key="8">
    <source>
        <dbReference type="EMBL" id="STO24822.1"/>
    </source>
</evidence>
<feature type="transmembrane region" description="Helical" evidence="5">
    <location>
        <begin position="289"/>
        <end position="306"/>
    </location>
</feature>
<evidence type="ECO:0000256" key="3">
    <source>
        <dbReference type="ARBA" id="ARBA00022989"/>
    </source>
</evidence>
<proteinExistence type="predicted"/>
<keyword evidence="2 5" id="KW-0812">Transmembrane</keyword>
<evidence type="ECO:0000259" key="6">
    <source>
        <dbReference type="Pfam" id="PF01699"/>
    </source>
</evidence>
<dbReference type="EMBL" id="FTNL01000013">
    <property type="protein sequence ID" value="SIR48802.1"/>
    <property type="molecule type" value="Genomic_DNA"/>
</dbReference>
<dbReference type="RefSeq" id="WP_058469120.1">
    <property type="nucleotide sequence ID" value="NZ_CAAAIV010000056.1"/>
</dbReference>
<keyword evidence="4 5" id="KW-0472">Membrane</keyword>
<dbReference type="GO" id="GO:0006874">
    <property type="term" value="P:intracellular calcium ion homeostasis"/>
    <property type="evidence" value="ECO:0007669"/>
    <property type="project" value="TreeGrafter"/>
</dbReference>
<dbReference type="PANTHER" id="PTHR10846:SF8">
    <property type="entry name" value="INNER MEMBRANE PROTEIN YRBG"/>
    <property type="match status" value="1"/>
</dbReference>